<feature type="transmembrane region" description="Helical" evidence="1">
    <location>
        <begin position="37"/>
        <end position="59"/>
    </location>
</feature>
<evidence type="ECO:0000256" key="1">
    <source>
        <dbReference type="SAM" id="Phobius"/>
    </source>
</evidence>
<keyword evidence="1" id="KW-0812">Transmembrane</keyword>
<evidence type="ECO:0000313" key="2">
    <source>
        <dbReference type="EMBL" id="MBC1489279.1"/>
    </source>
</evidence>
<name>A0A7X0X7W3_9LIST</name>
<dbReference type="Proteomes" id="UP000587800">
    <property type="component" value="Unassembled WGS sequence"/>
</dbReference>
<dbReference type="EMBL" id="JAASUB010000016">
    <property type="protein sequence ID" value="MBC1510818.1"/>
    <property type="molecule type" value="Genomic_DNA"/>
</dbReference>
<dbReference type="AlphaFoldDB" id="A0A7X0X7W3"/>
<keyword evidence="1" id="KW-1133">Transmembrane helix</keyword>
<evidence type="ECO:0000313" key="4">
    <source>
        <dbReference type="Proteomes" id="UP000561617"/>
    </source>
</evidence>
<organism evidence="2 4">
    <name type="scientific">Listeria immobilis</name>
    <dbReference type="NCBI Taxonomy" id="2713502"/>
    <lineage>
        <taxon>Bacteria</taxon>
        <taxon>Bacillati</taxon>
        <taxon>Bacillota</taxon>
        <taxon>Bacilli</taxon>
        <taxon>Bacillales</taxon>
        <taxon>Listeriaceae</taxon>
        <taxon>Listeria</taxon>
    </lineage>
</organism>
<proteinExistence type="predicted"/>
<evidence type="ECO:0000313" key="3">
    <source>
        <dbReference type="EMBL" id="MBC1510818.1"/>
    </source>
</evidence>
<accession>A0A7X0X7W3</accession>
<dbReference type="RefSeq" id="WP_185349260.1">
    <property type="nucleotide sequence ID" value="NZ_JAASTU010000017.1"/>
</dbReference>
<dbReference type="Proteomes" id="UP000561617">
    <property type="component" value="Unassembled WGS sequence"/>
</dbReference>
<keyword evidence="5" id="KW-1185">Reference proteome</keyword>
<dbReference type="EMBL" id="JAASTW010000011">
    <property type="protein sequence ID" value="MBC1489279.1"/>
    <property type="molecule type" value="Genomic_DNA"/>
</dbReference>
<protein>
    <submittedName>
        <fullName evidence="2">Uncharacterized protein</fullName>
    </submittedName>
</protein>
<reference evidence="4 5" key="1">
    <citation type="submission" date="2020-03" db="EMBL/GenBank/DDBJ databases">
        <title>Soil Listeria distribution.</title>
        <authorList>
            <person name="Liao J."/>
            <person name="Wiedmann M."/>
        </authorList>
    </citation>
    <scope>NUCLEOTIDE SEQUENCE [LARGE SCALE GENOMIC DNA]</scope>
    <source>
        <strain evidence="3 5">FSL L7-1515</strain>
        <strain evidence="2 4">FSL L7-1554</strain>
    </source>
</reference>
<keyword evidence="1" id="KW-0472">Membrane</keyword>
<sequence>MKIVGSLGRAIGFIMIFGSMAYIFFNRDNMEVFSSSAFRYTLYGGIAILVISSILPLVLSGFGGRVKNGVPALGIIESVRQTGTYINEQPQVELKIQVTEESGEQFDTTITTIIPLTQLASFQINSPINVLVGENRKVGLPKAGDPTLSQEKMQSIFNVVAVKKGLISKESLEISQNGVESYATVKAMRPRGSLTAERVELELDLDLTKVDQSIVPVSVVKTFPGSSVEQLQPGRVVSVIYLPNQPEKLVIKTVADANTAQSAFQKG</sequence>
<gene>
    <name evidence="2" type="ORF">HCJ38_09750</name>
    <name evidence="3" type="ORF">HCJ59_13075</name>
</gene>
<evidence type="ECO:0000313" key="5">
    <source>
        <dbReference type="Proteomes" id="UP000587800"/>
    </source>
</evidence>
<comment type="caution">
    <text evidence="2">The sequence shown here is derived from an EMBL/GenBank/DDBJ whole genome shotgun (WGS) entry which is preliminary data.</text>
</comment>
<feature type="transmembrane region" description="Helical" evidence="1">
    <location>
        <begin position="7"/>
        <end position="25"/>
    </location>
</feature>